<sequence>MGAKPVRIAQSITDRHLKMKMRRLFSQLIVALACVFGHQLDMDIVGSCTRYKKSIFEERIEFGFLFPGSPIESRILDNCRSYTPLIVGGHPAQPREFPHMARLGRRQDPSSRSDWFCGGVLISERFVLTAAHCLESEKGEVNVVRLGELDFDSFDEDAAPRDYMVAGYITHPTYEDPEFYNDIGLVKLMEAVVFDLYKHPACLPFQDERSSDSFIAVGWGSTGLALKPSPQLLKVKLQRYGNGVCKKLLTRQLEEFPRGFDANNQLCVGSEMAQDTCNGDSGGPLLLYHREYPCMYVVVGITSAGLSCGSPGIPGIYIRVYPYLDWITRTLATF</sequence>
<dbReference type="PROSITE" id="PS00134">
    <property type="entry name" value="TRYPSIN_HIS"/>
    <property type="match status" value="1"/>
</dbReference>
<dbReference type="MEROPS" id="S01.B26"/>
<organism evidence="10 11">
    <name type="scientific">Drosophila erecta</name>
    <name type="common">Fruit fly</name>
    <dbReference type="NCBI Taxonomy" id="7220"/>
    <lineage>
        <taxon>Eukaryota</taxon>
        <taxon>Metazoa</taxon>
        <taxon>Ecdysozoa</taxon>
        <taxon>Arthropoda</taxon>
        <taxon>Hexapoda</taxon>
        <taxon>Insecta</taxon>
        <taxon>Pterygota</taxon>
        <taxon>Neoptera</taxon>
        <taxon>Endopterygota</taxon>
        <taxon>Diptera</taxon>
        <taxon>Brachycera</taxon>
        <taxon>Muscomorpha</taxon>
        <taxon>Ephydroidea</taxon>
        <taxon>Drosophilidae</taxon>
        <taxon>Drosophila</taxon>
        <taxon>Sophophora</taxon>
    </lineage>
</organism>
<dbReference type="FunFam" id="2.40.10.10:FF:000157">
    <property type="entry name" value="GH18608p"/>
    <property type="match status" value="1"/>
</dbReference>
<keyword evidence="8" id="KW-0720">Serine protease</keyword>
<dbReference type="eggNOG" id="KOG3627">
    <property type="taxonomic scope" value="Eukaryota"/>
</dbReference>
<proteinExistence type="inferred from homology"/>
<dbReference type="InterPro" id="IPR001314">
    <property type="entry name" value="Peptidase_S1A"/>
</dbReference>
<dbReference type="HOGENOM" id="CLU_006842_0_3_1"/>
<dbReference type="InterPro" id="IPR051487">
    <property type="entry name" value="Ser/Thr_Proteases_Immune/Dev"/>
</dbReference>
<dbReference type="CDD" id="cd00190">
    <property type="entry name" value="Tryp_SPc"/>
    <property type="match status" value="1"/>
</dbReference>
<keyword evidence="6" id="KW-0325">Glycoprotein</keyword>
<keyword evidence="11" id="KW-1185">Reference proteome</keyword>
<dbReference type="OMA" id="ILVYHKE"/>
<evidence type="ECO:0000256" key="4">
    <source>
        <dbReference type="ARBA" id="ARBA00023145"/>
    </source>
</evidence>
<dbReference type="OrthoDB" id="6339452at2759"/>
<evidence type="ECO:0000256" key="3">
    <source>
        <dbReference type="ARBA" id="ARBA00022837"/>
    </source>
</evidence>
<evidence type="ECO:0000259" key="9">
    <source>
        <dbReference type="PROSITE" id="PS50240"/>
    </source>
</evidence>
<feature type="domain" description="Peptidase S1" evidence="9">
    <location>
        <begin position="86"/>
        <end position="332"/>
    </location>
</feature>
<comment type="similarity">
    <text evidence="7">Belongs to the peptidase S1 family. CLIP subfamily.</text>
</comment>
<dbReference type="SMART" id="SM00020">
    <property type="entry name" value="Tryp_SPc"/>
    <property type="match status" value="1"/>
</dbReference>
<keyword evidence="3" id="KW-0106">Calcium</keyword>
<protein>
    <submittedName>
        <fullName evidence="10">GG11639</fullName>
    </submittedName>
</protein>
<dbReference type="KEGG" id="der:6555089"/>
<evidence type="ECO:0000313" key="11">
    <source>
        <dbReference type="Proteomes" id="UP000008711"/>
    </source>
</evidence>
<name>B3P5M0_DROER</name>
<keyword evidence="4" id="KW-0865">Zymogen</keyword>
<dbReference type="PRINTS" id="PR00722">
    <property type="entry name" value="CHYMOTRYPSIN"/>
</dbReference>
<evidence type="ECO:0000256" key="5">
    <source>
        <dbReference type="ARBA" id="ARBA00023157"/>
    </source>
</evidence>
<evidence type="ECO:0000313" key="10">
    <source>
        <dbReference type="EMBL" id="EDV53270.1"/>
    </source>
</evidence>
<dbReference type="InterPro" id="IPR009003">
    <property type="entry name" value="Peptidase_S1_PA"/>
</dbReference>
<keyword evidence="2" id="KW-0732">Signal</keyword>
<keyword evidence="8" id="KW-0645">Protease</keyword>
<dbReference type="Pfam" id="PF00089">
    <property type="entry name" value="Trypsin"/>
    <property type="match status" value="1"/>
</dbReference>
<evidence type="ECO:0000256" key="1">
    <source>
        <dbReference type="ARBA" id="ARBA00022723"/>
    </source>
</evidence>
<accession>B3P5M0</accession>
<keyword evidence="1" id="KW-0479">Metal-binding</keyword>
<dbReference type="PROSITE" id="PS51257">
    <property type="entry name" value="PROKAR_LIPOPROTEIN"/>
    <property type="match status" value="1"/>
</dbReference>
<dbReference type="FunFam" id="2.40.10.10:FF:000028">
    <property type="entry name" value="Serine protease easter"/>
    <property type="match status" value="1"/>
</dbReference>
<evidence type="ECO:0000256" key="2">
    <source>
        <dbReference type="ARBA" id="ARBA00022729"/>
    </source>
</evidence>
<dbReference type="PhylomeDB" id="B3P5M0"/>
<keyword evidence="5" id="KW-1015">Disulfide bond</keyword>
<dbReference type="Gene3D" id="2.40.10.10">
    <property type="entry name" value="Trypsin-like serine proteases"/>
    <property type="match status" value="2"/>
</dbReference>
<dbReference type="InterPro" id="IPR001254">
    <property type="entry name" value="Trypsin_dom"/>
</dbReference>
<dbReference type="GO" id="GO:0006508">
    <property type="term" value="P:proteolysis"/>
    <property type="evidence" value="ECO:0007669"/>
    <property type="project" value="UniProtKB-KW"/>
</dbReference>
<dbReference type="InterPro" id="IPR033116">
    <property type="entry name" value="TRYPSIN_SER"/>
</dbReference>
<gene>
    <name evidence="10" type="primary">Dere\GG11639</name>
    <name evidence="10" type="ORF">Dere_GG11639</name>
</gene>
<keyword evidence="8" id="KW-0378">Hydrolase</keyword>
<dbReference type="InterPro" id="IPR043504">
    <property type="entry name" value="Peptidase_S1_PA_chymotrypsin"/>
</dbReference>
<dbReference type="PANTHER" id="PTHR24256">
    <property type="entry name" value="TRYPTASE-RELATED"/>
    <property type="match status" value="1"/>
</dbReference>
<dbReference type="PROSITE" id="PS00135">
    <property type="entry name" value="TRYPSIN_SER"/>
    <property type="match status" value="1"/>
</dbReference>
<reference evidence="10 11" key="2">
    <citation type="journal article" date="2008" name="Bioinformatics">
        <title>Assembly reconciliation.</title>
        <authorList>
            <person name="Zimin A.V."/>
            <person name="Smith D.R."/>
            <person name="Sutton G."/>
            <person name="Yorke J.A."/>
        </authorList>
    </citation>
    <scope>NUCLEOTIDE SEQUENCE [LARGE SCALE GENOMIC DNA]</scope>
    <source>
        <strain evidence="10 11">TSC#14021-0224.01</strain>
    </source>
</reference>
<evidence type="ECO:0000256" key="7">
    <source>
        <dbReference type="ARBA" id="ARBA00024195"/>
    </source>
</evidence>
<dbReference type="AlphaFoldDB" id="B3P5M0"/>
<dbReference type="InterPro" id="IPR018114">
    <property type="entry name" value="TRYPSIN_HIS"/>
</dbReference>
<dbReference type="Proteomes" id="UP000008711">
    <property type="component" value="Unassembled WGS sequence"/>
</dbReference>
<evidence type="ECO:0000256" key="6">
    <source>
        <dbReference type="ARBA" id="ARBA00023180"/>
    </source>
</evidence>
<evidence type="ECO:0000256" key="8">
    <source>
        <dbReference type="RuleBase" id="RU363034"/>
    </source>
</evidence>
<dbReference type="EMBL" id="CH954182">
    <property type="protein sequence ID" value="EDV53270.1"/>
    <property type="molecule type" value="Genomic_DNA"/>
</dbReference>
<dbReference type="GO" id="GO:0004252">
    <property type="term" value="F:serine-type endopeptidase activity"/>
    <property type="evidence" value="ECO:0007669"/>
    <property type="project" value="InterPro"/>
</dbReference>
<dbReference type="PROSITE" id="PS50240">
    <property type="entry name" value="TRYPSIN_DOM"/>
    <property type="match status" value="1"/>
</dbReference>
<dbReference type="SUPFAM" id="SSF50494">
    <property type="entry name" value="Trypsin-like serine proteases"/>
    <property type="match status" value="1"/>
</dbReference>
<dbReference type="GO" id="GO:0046872">
    <property type="term" value="F:metal ion binding"/>
    <property type="evidence" value="ECO:0007669"/>
    <property type="project" value="UniProtKB-KW"/>
</dbReference>
<reference evidence="10 11" key="1">
    <citation type="journal article" date="2007" name="Nature">
        <title>Evolution of genes and genomes on the Drosophila phylogeny.</title>
        <authorList>
            <consortium name="Drosophila 12 Genomes Consortium"/>
            <person name="Clark A.G."/>
            <person name="Eisen M.B."/>
            <person name="Smith D.R."/>
            <person name="Bergman C.M."/>
            <person name="Oliver B."/>
            <person name="Markow T.A."/>
            <person name="Kaufman T.C."/>
            <person name="Kellis M."/>
            <person name="Gelbart W."/>
            <person name="Iyer V.N."/>
            <person name="Pollard D.A."/>
            <person name="Sackton T.B."/>
            <person name="Larracuente A.M."/>
            <person name="Singh N.D."/>
            <person name="Abad J.P."/>
            <person name="Abt D.N."/>
            <person name="Adryan B."/>
            <person name="Aguade M."/>
            <person name="Akashi H."/>
            <person name="Anderson W.W."/>
            <person name="Aquadro C.F."/>
            <person name="Ardell D.H."/>
            <person name="Arguello R."/>
            <person name="Artieri C.G."/>
            <person name="Barbash D.A."/>
            <person name="Barker D."/>
            <person name="Barsanti P."/>
            <person name="Batterham P."/>
            <person name="Batzoglou S."/>
            <person name="Begun D."/>
            <person name="Bhutkar A."/>
            <person name="Blanco E."/>
            <person name="Bosak S.A."/>
            <person name="Bradley R.K."/>
            <person name="Brand A.D."/>
            <person name="Brent M.R."/>
            <person name="Brooks A.N."/>
            <person name="Brown R.H."/>
            <person name="Butlin R.K."/>
            <person name="Caggese C."/>
            <person name="Calvi B.R."/>
            <person name="Bernardo de Carvalho A."/>
            <person name="Caspi A."/>
            <person name="Castrezana S."/>
            <person name="Celniker S.E."/>
            <person name="Chang J.L."/>
            <person name="Chapple C."/>
            <person name="Chatterji S."/>
            <person name="Chinwalla A."/>
            <person name="Civetta A."/>
            <person name="Clifton S.W."/>
            <person name="Comeron J.M."/>
            <person name="Costello J.C."/>
            <person name="Coyne J.A."/>
            <person name="Daub J."/>
            <person name="David R.G."/>
            <person name="Delcher A.L."/>
            <person name="Delehaunty K."/>
            <person name="Do C.B."/>
            <person name="Ebling H."/>
            <person name="Edwards K."/>
            <person name="Eickbush T."/>
            <person name="Evans J.D."/>
            <person name="Filipski A."/>
            <person name="Findeiss S."/>
            <person name="Freyhult E."/>
            <person name="Fulton L."/>
            <person name="Fulton R."/>
            <person name="Garcia A.C."/>
            <person name="Gardiner A."/>
            <person name="Garfield D.A."/>
            <person name="Garvin B.E."/>
            <person name="Gibson G."/>
            <person name="Gilbert D."/>
            <person name="Gnerre S."/>
            <person name="Godfrey J."/>
            <person name="Good R."/>
            <person name="Gotea V."/>
            <person name="Gravely B."/>
            <person name="Greenberg A.J."/>
            <person name="Griffiths-Jones S."/>
            <person name="Gross S."/>
            <person name="Guigo R."/>
            <person name="Gustafson E.A."/>
            <person name="Haerty W."/>
            <person name="Hahn M.W."/>
            <person name="Halligan D.L."/>
            <person name="Halpern A.L."/>
            <person name="Halter G.M."/>
            <person name="Han M.V."/>
            <person name="Heger A."/>
            <person name="Hillier L."/>
            <person name="Hinrichs A.S."/>
            <person name="Holmes I."/>
            <person name="Hoskins R.A."/>
            <person name="Hubisz M.J."/>
            <person name="Hultmark D."/>
            <person name="Huntley M.A."/>
            <person name="Jaffe D.B."/>
            <person name="Jagadeeshan S."/>
            <person name="Jeck W.R."/>
            <person name="Johnson J."/>
            <person name="Jones C.D."/>
            <person name="Jordan W.C."/>
            <person name="Karpen G.H."/>
            <person name="Kataoka E."/>
            <person name="Keightley P.D."/>
            <person name="Kheradpour P."/>
            <person name="Kirkness E.F."/>
            <person name="Koerich L.B."/>
            <person name="Kristiansen K."/>
            <person name="Kudrna D."/>
            <person name="Kulathinal R.J."/>
            <person name="Kumar S."/>
            <person name="Kwok R."/>
            <person name="Lander E."/>
            <person name="Langley C.H."/>
            <person name="Lapoint R."/>
            <person name="Lazzaro B.P."/>
            <person name="Lee S.J."/>
            <person name="Levesque L."/>
            <person name="Li R."/>
            <person name="Lin C.F."/>
            <person name="Lin M.F."/>
            <person name="Lindblad-Toh K."/>
            <person name="Llopart A."/>
            <person name="Long M."/>
            <person name="Low L."/>
            <person name="Lozovsky E."/>
            <person name="Lu J."/>
            <person name="Luo M."/>
            <person name="Machado C.A."/>
            <person name="Makalowski W."/>
            <person name="Marzo M."/>
            <person name="Matsuda M."/>
            <person name="Matzkin L."/>
            <person name="McAllister B."/>
            <person name="McBride C.S."/>
            <person name="McKernan B."/>
            <person name="McKernan K."/>
            <person name="Mendez-Lago M."/>
            <person name="Minx P."/>
            <person name="Mollenhauer M.U."/>
            <person name="Montooth K."/>
            <person name="Mount S.M."/>
            <person name="Mu X."/>
            <person name="Myers E."/>
            <person name="Negre B."/>
            <person name="Newfeld S."/>
            <person name="Nielsen R."/>
            <person name="Noor M.A."/>
            <person name="O'Grady P."/>
            <person name="Pachter L."/>
            <person name="Papaceit M."/>
            <person name="Parisi M.J."/>
            <person name="Parisi M."/>
            <person name="Parts L."/>
            <person name="Pedersen J.S."/>
            <person name="Pesole G."/>
            <person name="Phillippy A.M."/>
            <person name="Ponting C.P."/>
            <person name="Pop M."/>
            <person name="Porcelli D."/>
            <person name="Powell J.R."/>
            <person name="Prohaska S."/>
            <person name="Pruitt K."/>
            <person name="Puig M."/>
            <person name="Quesneville H."/>
            <person name="Ram K.R."/>
            <person name="Rand D."/>
            <person name="Rasmussen M.D."/>
            <person name="Reed L.K."/>
            <person name="Reenan R."/>
            <person name="Reily A."/>
            <person name="Remington K.A."/>
            <person name="Rieger T.T."/>
            <person name="Ritchie M.G."/>
            <person name="Robin C."/>
            <person name="Rogers Y.H."/>
            <person name="Rohde C."/>
            <person name="Rozas J."/>
            <person name="Rubenfield M.J."/>
            <person name="Ruiz A."/>
            <person name="Russo S."/>
            <person name="Salzberg S.L."/>
            <person name="Sanchez-Gracia A."/>
            <person name="Saranga D.J."/>
            <person name="Sato H."/>
            <person name="Schaeffer S.W."/>
            <person name="Schatz M.C."/>
            <person name="Schlenke T."/>
            <person name="Schwartz R."/>
            <person name="Segarra C."/>
            <person name="Singh R.S."/>
            <person name="Sirot L."/>
            <person name="Sirota M."/>
            <person name="Sisneros N.B."/>
            <person name="Smith C.D."/>
            <person name="Smith T.F."/>
            <person name="Spieth J."/>
            <person name="Stage D.E."/>
            <person name="Stark A."/>
            <person name="Stephan W."/>
            <person name="Strausberg R.L."/>
            <person name="Strempel S."/>
            <person name="Sturgill D."/>
            <person name="Sutton G."/>
            <person name="Sutton G.G."/>
            <person name="Tao W."/>
            <person name="Teichmann S."/>
            <person name="Tobari Y.N."/>
            <person name="Tomimura Y."/>
            <person name="Tsolas J.M."/>
            <person name="Valente V.L."/>
            <person name="Venter E."/>
            <person name="Venter J.C."/>
            <person name="Vicario S."/>
            <person name="Vieira F.G."/>
            <person name="Vilella A.J."/>
            <person name="Villasante A."/>
            <person name="Walenz B."/>
            <person name="Wang J."/>
            <person name="Wasserman M."/>
            <person name="Watts T."/>
            <person name="Wilson D."/>
            <person name="Wilson R.K."/>
            <person name="Wing R.A."/>
            <person name="Wolfner M.F."/>
            <person name="Wong A."/>
            <person name="Wong G.K."/>
            <person name="Wu C.I."/>
            <person name="Wu G."/>
            <person name="Yamamoto D."/>
            <person name="Yang H.P."/>
            <person name="Yang S.P."/>
            <person name="Yorke J.A."/>
            <person name="Yoshida K."/>
            <person name="Zdobnov E."/>
            <person name="Zhang P."/>
            <person name="Zhang Y."/>
            <person name="Zimin A.V."/>
            <person name="Baldwin J."/>
            <person name="Abdouelleil A."/>
            <person name="Abdulkadir J."/>
            <person name="Abebe A."/>
            <person name="Abera B."/>
            <person name="Abreu J."/>
            <person name="Acer S.C."/>
            <person name="Aftuck L."/>
            <person name="Alexander A."/>
            <person name="An P."/>
            <person name="Anderson E."/>
            <person name="Anderson S."/>
            <person name="Arachi H."/>
            <person name="Azer M."/>
            <person name="Bachantsang P."/>
            <person name="Barry A."/>
            <person name="Bayul T."/>
            <person name="Berlin A."/>
            <person name="Bessette D."/>
            <person name="Bloom T."/>
            <person name="Blye J."/>
            <person name="Boguslavskiy L."/>
            <person name="Bonnet C."/>
            <person name="Boukhgalter B."/>
            <person name="Bourzgui I."/>
            <person name="Brown A."/>
            <person name="Cahill P."/>
            <person name="Channer S."/>
            <person name="Cheshatsang Y."/>
            <person name="Chuda L."/>
            <person name="Citroen M."/>
            <person name="Collymore A."/>
            <person name="Cooke P."/>
            <person name="Costello M."/>
            <person name="D'Aco K."/>
            <person name="Daza R."/>
            <person name="De Haan G."/>
            <person name="DeGray S."/>
            <person name="DeMaso C."/>
            <person name="Dhargay N."/>
            <person name="Dooley K."/>
            <person name="Dooley E."/>
            <person name="Doricent M."/>
            <person name="Dorje P."/>
            <person name="Dorjee K."/>
            <person name="Dupes A."/>
            <person name="Elong R."/>
            <person name="Falk J."/>
            <person name="Farina A."/>
            <person name="Faro S."/>
            <person name="Ferguson D."/>
            <person name="Fisher S."/>
            <person name="Foley C.D."/>
            <person name="Franke A."/>
            <person name="Friedrich D."/>
            <person name="Gadbois L."/>
            <person name="Gearin G."/>
            <person name="Gearin C.R."/>
            <person name="Giannoukos G."/>
            <person name="Goode T."/>
            <person name="Graham J."/>
            <person name="Grandbois E."/>
            <person name="Grewal S."/>
            <person name="Gyaltsen K."/>
            <person name="Hafez N."/>
            <person name="Hagos B."/>
            <person name="Hall J."/>
            <person name="Henson C."/>
            <person name="Hollinger A."/>
            <person name="Honan T."/>
            <person name="Huard M.D."/>
            <person name="Hughes L."/>
            <person name="Hurhula B."/>
            <person name="Husby M.E."/>
            <person name="Kamat A."/>
            <person name="Kanga B."/>
            <person name="Kashin S."/>
            <person name="Khazanovich D."/>
            <person name="Kisner P."/>
            <person name="Lance K."/>
            <person name="Lara M."/>
            <person name="Lee W."/>
            <person name="Lennon N."/>
            <person name="Letendre F."/>
            <person name="LeVine R."/>
            <person name="Lipovsky A."/>
            <person name="Liu X."/>
            <person name="Liu J."/>
            <person name="Liu S."/>
            <person name="Lokyitsang T."/>
            <person name="Lokyitsang Y."/>
            <person name="Lubonja R."/>
            <person name="Lui A."/>
            <person name="MacDonald P."/>
            <person name="Magnisalis V."/>
            <person name="Maru K."/>
            <person name="Matthews C."/>
            <person name="McCusker W."/>
            <person name="McDonough S."/>
            <person name="Mehta T."/>
            <person name="Meldrim J."/>
            <person name="Meneus L."/>
            <person name="Mihai O."/>
            <person name="Mihalev A."/>
            <person name="Mihova T."/>
            <person name="Mittelman R."/>
            <person name="Mlenga V."/>
            <person name="Montmayeur A."/>
            <person name="Mulrain L."/>
            <person name="Navidi A."/>
            <person name="Naylor J."/>
            <person name="Negash T."/>
            <person name="Nguyen T."/>
            <person name="Nguyen N."/>
            <person name="Nicol R."/>
            <person name="Norbu C."/>
            <person name="Norbu N."/>
            <person name="Novod N."/>
            <person name="O'Neill B."/>
            <person name="Osman S."/>
            <person name="Markiewicz E."/>
            <person name="Oyono O.L."/>
            <person name="Patti C."/>
            <person name="Phunkhang P."/>
            <person name="Pierre F."/>
            <person name="Priest M."/>
            <person name="Raghuraman S."/>
            <person name="Rege F."/>
            <person name="Reyes R."/>
            <person name="Rise C."/>
            <person name="Rogov P."/>
            <person name="Ross K."/>
            <person name="Ryan E."/>
            <person name="Settipalli S."/>
            <person name="Shea T."/>
            <person name="Sherpa N."/>
            <person name="Shi L."/>
            <person name="Shih D."/>
            <person name="Sparrow T."/>
            <person name="Spaulding J."/>
            <person name="Stalker J."/>
            <person name="Stange-Thomann N."/>
            <person name="Stavropoulos S."/>
            <person name="Stone C."/>
            <person name="Strader C."/>
            <person name="Tesfaye S."/>
            <person name="Thomson T."/>
            <person name="Thoulutsang Y."/>
            <person name="Thoulutsang D."/>
            <person name="Topham K."/>
            <person name="Topping I."/>
            <person name="Tsamla T."/>
            <person name="Vassiliev H."/>
            <person name="Vo A."/>
            <person name="Wangchuk T."/>
            <person name="Wangdi T."/>
            <person name="Weiand M."/>
            <person name="Wilkinson J."/>
            <person name="Wilson A."/>
            <person name="Yadav S."/>
            <person name="Young G."/>
            <person name="Yu Q."/>
            <person name="Zembek L."/>
            <person name="Zhong D."/>
            <person name="Zimmer A."/>
            <person name="Zwirko Z."/>
            <person name="Jaffe D.B."/>
            <person name="Alvarez P."/>
            <person name="Brockman W."/>
            <person name="Butler J."/>
            <person name="Chin C."/>
            <person name="Gnerre S."/>
            <person name="Grabherr M."/>
            <person name="Kleber M."/>
            <person name="Mauceli E."/>
            <person name="MacCallum I."/>
        </authorList>
    </citation>
    <scope>NUCLEOTIDE SEQUENCE [LARGE SCALE GENOMIC DNA]</scope>
    <source>
        <strain evidence="10 11">TSC#14021-0224.01</strain>
    </source>
</reference>